<dbReference type="PANTHER" id="PTHR44998">
    <property type="match status" value="1"/>
</dbReference>
<feature type="compositionally biased region" description="Polar residues" evidence="9">
    <location>
        <begin position="1"/>
        <end position="23"/>
    </location>
</feature>
<evidence type="ECO:0000256" key="9">
    <source>
        <dbReference type="SAM" id="MobiDB-lite"/>
    </source>
</evidence>
<keyword evidence="7 8" id="KW-0802">TPR repeat</keyword>
<dbReference type="Pfam" id="PF13374">
    <property type="entry name" value="TPR_10"/>
    <property type="match status" value="1"/>
</dbReference>
<protein>
    <recommendedName>
        <fullName evidence="3">protein O-GlcNAc transferase</fullName>
        <ecNumber evidence="3">2.4.1.255</ecNumber>
    </recommendedName>
</protein>
<dbReference type="InterPro" id="IPR011990">
    <property type="entry name" value="TPR-like_helical_dom_sf"/>
</dbReference>
<feature type="region of interest" description="Disordered" evidence="9">
    <location>
        <begin position="314"/>
        <end position="348"/>
    </location>
</feature>
<feature type="region of interest" description="Disordered" evidence="9">
    <location>
        <begin position="1768"/>
        <end position="1787"/>
    </location>
</feature>
<dbReference type="GeneID" id="37013016"/>
<sequence length="1877" mass="205816">MRSAPRSTGQQESPAQSSLPPSRTSDRQAGSEEVACGATMEWSPPVSPSHFPPSTEAPRSSTLNAFLPRSSPETHIKVASEADHASVGSALLSTGVVGLPSSHLLPDALVSEVSPDSALLQRHASLILDGARNVSSAAAQIDPSNPNDSARIRLAHIAARAAQGEADRQSKATTTASSAVLVSEKERNLSVTPHWDPFDAHAGVPSLPLLPTTPLIQLPFALGPYLPRLNLPHSSPDMTHGSYREGNQDDVLTPRTEIVQSPGGSIRAGFFTKTKKTESEEDVVTVFEPSYTFKGDQYAALATQAAYATSLLTTSTGGDKSQHSPSIANESFRPFVPPPLSPNDTAAPVRPLSPGEHVLIAETLLAWAGLHGPQRQAEALAVLQQHKAGIQHIGSAAAGIFPPDFAAVYTRILAELHQDLYQQYHRRSAEKISSVDALENTRARGTARLRFDVSGRSAPLSYAEIADRARKLGIPHASLALVIQNAAGLGQAYLGNAPQDGTQLAGLPVEHVSAGENSTMAVHDLLRFAHHLYQAGTRTTQASDGTVKNELHPALLPLLHTVAVLHPTHLPTLLLLSCAYYSIRDLRASLFWNMRCLEIDPEYVEAMSNIGTTLRSMGRTEEAKTWWERALTLRPTYWDAFENLLGLTCAQGQQQRQQIPVGHNGVADETLRWRQALKLCEHVESNVLSPTSGRHTFLPPDMRASNLPRLQQLLYSEGILKTAALGKTASSCIDYMRAIELVISPSASRCYAFRDLVAAVTVAAVVIQGTHQHVHTTDERVIDVLLTLGLDVRSNQGLLDLVATGQWQRLCAGGLLELVKRAGESLVNALVTLGGGEYPTLLLLPEQALRIPSHLFANFDGELPSMATARAAFPQESGYDKALLRCKQTSTTILLTLAKVMQEAMTSPAAHRADHSIHGLKPCTALLLVLHYLSIALHSMATTYSNLAILCAGLNTLCRSVESGTIAELSATEVAMRWYDAGIELDPKTPHLACNKASLLKDMGNLNEAIVYYQIAIKLQPRFAIALANLANVYRDQSRTEEAIEVYKQALDVEPDMPEAICGLLNATIAVADWSLAYPEEGEPGNGLLIRVAQNLVERQLDAGASYGTGAFSASFTLQGLVERICWYTSDTREHSVESWYRQLLPFFDGSINAQRDSLKLNEGGFLLRLIDYLHRALQHRWYCERFGSVSYTDEQAAVIQLSQADTLRYPRIRLLASVLGLPAAPLVLPFHTFFTAIEGVMSVRALRLIAHRNSLRISHIGNTQHYLPSNIYPPPPPPAPRIRVGYISSDIKDHPLSHLLQSMFSMHDRQGFEIFIYSTSPSDHSSYRTKIEGEAEPGHFVDVSDQSNSAIIDQILKDGIHLLVNLNGYTKGAKNEIFASRIAPVQLHFMGFAGGMASSWTDYTIVDATACPPEVSSTVQWNARRRAGKGHRSLTSLPGEIDPEELSHEWVYTEKFIAMPHSYFVNNHKQDSREAPLHPHQSGQEMSAEELWEEEEERRWTARKELFPGLPDHFVCFASFNQHYKCTPALLKCWLRILQAVPNSILWLLEFPKAATPYILRDARKWAGDEVASRIIFTPIAPKAEFIRRARVADIVLDSFEVNAHTTACDALWSGTPVLTLPKWKMKQASMVASGIVMATGYGKEMIVDSEAAYVQRAIELTRDLDYDYVDASGQVLKPVMTSETVLASELIRLGDSARKAGAAATSSSAAPPIASSLPASSTSSVTPYPQDQIQKIAEGLEQGAIPSTSAKEEALDARIIAISPPRHQFRLPPGPQAPPSTVSRRGRGSLISLRKALFLGRETSPLFDTRRWVQDLERGYREAWRRWVEGTDREESPAWDALSEEMKAKRSGHIFVADLIREEKEEKERDGQQWA</sequence>
<dbReference type="InterPro" id="IPR019734">
    <property type="entry name" value="TPR_rpt"/>
</dbReference>
<evidence type="ECO:0000256" key="2">
    <source>
        <dbReference type="ARBA" id="ARBA00005386"/>
    </source>
</evidence>
<comment type="similarity">
    <text evidence="2">Belongs to the glycosyltransferase 41 family. O-GlcNAc transferase subfamily.</text>
</comment>
<evidence type="ECO:0000256" key="3">
    <source>
        <dbReference type="ARBA" id="ARBA00011970"/>
    </source>
</evidence>
<dbReference type="OrthoDB" id="421121at2759"/>
<dbReference type="STRING" id="1684307.A0A316UI36"/>
<feature type="domain" description="O-GlcNAc transferase C-terminal" evidence="10">
    <location>
        <begin position="1502"/>
        <end position="1668"/>
    </location>
</feature>
<organism evidence="11 12">
    <name type="scientific">Pseudomicrostroma glucosiphilum</name>
    <dbReference type="NCBI Taxonomy" id="1684307"/>
    <lineage>
        <taxon>Eukaryota</taxon>
        <taxon>Fungi</taxon>
        <taxon>Dikarya</taxon>
        <taxon>Basidiomycota</taxon>
        <taxon>Ustilaginomycotina</taxon>
        <taxon>Exobasidiomycetes</taxon>
        <taxon>Microstromatales</taxon>
        <taxon>Microstromatales incertae sedis</taxon>
        <taxon>Pseudomicrostroma</taxon>
    </lineage>
</organism>
<evidence type="ECO:0000256" key="6">
    <source>
        <dbReference type="ARBA" id="ARBA00022737"/>
    </source>
</evidence>
<accession>A0A316UI36</accession>
<dbReference type="PROSITE" id="PS50293">
    <property type="entry name" value="TPR_REGION"/>
    <property type="match status" value="1"/>
</dbReference>
<feature type="compositionally biased region" description="Polar residues" evidence="9">
    <location>
        <begin position="317"/>
        <end position="329"/>
    </location>
</feature>
<dbReference type="Proteomes" id="UP000245942">
    <property type="component" value="Unassembled WGS sequence"/>
</dbReference>
<dbReference type="SMART" id="SM00028">
    <property type="entry name" value="TPR"/>
    <property type="match status" value="3"/>
</dbReference>
<keyword evidence="12" id="KW-1185">Reference proteome</keyword>
<evidence type="ECO:0000256" key="4">
    <source>
        <dbReference type="ARBA" id="ARBA00022676"/>
    </source>
</evidence>
<feature type="region of interest" description="Disordered" evidence="9">
    <location>
        <begin position="1473"/>
        <end position="1494"/>
    </location>
</feature>
<dbReference type="Gene3D" id="3.40.50.11380">
    <property type="match status" value="1"/>
</dbReference>
<evidence type="ECO:0000313" key="11">
    <source>
        <dbReference type="EMBL" id="PWN23593.1"/>
    </source>
</evidence>
<name>A0A316UI36_9BASI</name>
<feature type="repeat" description="TPR" evidence="8">
    <location>
        <begin position="1024"/>
        <end position="1057"/>
    </location>
</feature>
<dbReference type="GO" id="GO:0006493">
    <property type="term" value="P:protein O-linked glycosylation"/>
    <property type="evidence" value="ECO:0007669"/>
    <property type="project" value="TreeGrafter"/>
</dbReference>
<evidence type="ECO:0000256" key="7">
    <source>
        <dbReference type="ARBA" id="ARBA00022803"/>
    </source>
</evidence>
<comment type="pathway">
    <text evidence="1">Protein modification; protein glycosylation.</text>
</comment>
<feature type="repeat" description="TPR" evidence="8">
    <location>
        <begin position="604"/>
        <end position="637"/>
    </location>
</feature>
<evidence type="ECO:0000256" key="8">
    <source>
        <dbReference type="PROSITE-ProRule" id="PRU00339"/>
    </source>
</evidence>
<feature type="region of interest" description="Disordered" evidence="9">
    <location>
        <begin position="1706"/>
        <end position="1729"/>
    </location>
</feature>
<feature type="domain" description="O-GlcNAc transferase C-terminal" evidence="10">
    <location>
        <begin position="1255"/>
        <end position="1418"/>
    </location>
</feature>
<feature type="region of interest" description="Disordered" evidence="9">
    <location>
        <begin position="1"/>
        <end position="67"/>
    </location>
</feature>
<dbReference type="Gene3D" id="3.40.50.2000">
    <property type="entry name" value="Glycogen Phosphorylase B"/>
    <property type="match status" value="1"/>
</dbReference>
<evidence type="ECO:0000256" key="1">
    <source>
        <dbReference type="ARBA" id="ARBA00004922"/>
    </source>
</evidence>
<evidence type="ECO:0000256" key="5">
    <source>
        <dbReference type="ARBA" id="ARBA00022679"/>
    </source>
</evidence>
<dbReference type="RefSeq" id="XP_025350753.1">
    <property type="nucleotide sequence ID" value="XM_025491282.1"/>
</dbReference>
<evidence type="ECO:0000259" key="10">
    <source>
        <dbReference type="Pfam" id="PF13844"/>
    </source>
</evidence>
<dbReference type="InterPro" id="IPR029489">
    <property type="entry name" value="OGT/SEC/SPY_C"/>
</dbReference>
<dbReference type="GO" id="GO:0097363">
    <property type="term" value="F:protein O-acetylglucosaminyltransferase activity"/>
    <property type="evidence" value="ECO:0007669"/>
    <property type="project" value="UniProtKB-EC"/>
</dbReference>
<dbReference type="PANTHER" id="PTHR44998:SF1">
    <property type="entry name" value="UDP-N-ACETYLGLUCOSAMINE--PEPTIDE N-ACETYLGLUCOSAMINYLTRANSFERASE 110 KDA SUBUNIT"/>
    <property type="match status" value="1"/>
</dbReference>
<keyword evidence="5" id="KW-0808">Transferase</keyword>
<dbReference type="EC" id="2.4.1.255" evidence="3"/>
<dbReference type="SUPFAM" id="SSF48452">
    <property type="entry name" value="TPR-like"/>
    <property type="match status" value="1"/>
</dbReference>
<dbReference type="Gene3D" id="1.25.40.10">
    <property type="entry name" value="Tetratricopeptide repeat domain"/>
    <property type="match status" value="3"/>
</dbReference>
<dbReference type="Pfam" id="PF13432">
    <property type="entry name" value="TPR_16"/>
    <property type="match status" value="1"/>
</dbReference>
<dbReference type="Pfam" id="PF13844">
    <property type="entry name" value="Glyco_transf_41"/>
    <property type="match status" value="2"/>
</dbReference>
<dbReference type="PROSITE" id="PS50005">
    <property type="entry name" value="TPR"/>
    <property type="match status" value="2"/>
</dbReference>
<keyword evidence="4" id="KW-0328">Glycosyltransferase</keyword>
<dbReference type="EMBL" id="KZ819321">
    <property type="protein sequence ID" value="PWN23593.1"/>
    <property type="molecule type" value="Genomic_DNA"/>
</dbReference>
<proteinExistence type="inferred from homology"/>
<reference evidence="11 12" key="1">
    <citation type="journal article" date="2018" name="Mol. Biol. Evol.">
        <title>Broad Genomic Sampling Reveals a Smut Pathogenic Ancestry of the Fungal Clade Ustilaginomycotina.</title>
        <authorList>
            <person name="Kijpornyongpan T."/>
            <person name="Mondo S.J."/>
            <person name="Barry K."/>
            <person name="Sandor L."/>
            <person name="Lee J."/>
            <person name="Lipzen A."/>
            <person name="Pangilinan J."/>
            <person name="LaButti K."/>
            <person name="Hainaut M."/>
            <person name="Henrissat B."/>
            <person name="Grigoriev I.V."/>
            <person name="Spatafora J.W."/>
            <person name="Aime M.C."/>
        </authorList>
    </citation>
    <scope>NUCLEOTIDE SEQUENCE [LARGE SCALE GENOMIC DNA]</scope>
    <source>
        <strain evidence="11 12">MCA 4718</strain>
    </source>
</reference>
<keyword evidence="6" id="KW-0677">Repeat</keyword>
<gene>
    <name evidence="11" type="ORF">BCV69DRAFT_279523</name>
</gene>
<evidence type="ECO:0000313" key="12">
    <source>
        <dbReference type="Proteomes" id="UP000245942"/>
    </source>
</evidence>